<feature type="domain" description="GST N-terminal" evidence="2">
    <location>
        <begin position="1"/>
        <end position="87"/>
    </location>
</feature>
<evidence type="ECO:0000259" key="2">
    <source>
        <dbReference type="PROSITE" id="PS50404"/>
    </source>
</evidence>
<dbReference type="SFLD" id="SFLDG01151">
    <property type="entry name" value="Main.2:_Nu-like"/>
    <property type="match status" value="1"/>
</dbReference>
<sequence length="228" mass="25865">MIELHSWPTPNGLKVSIFLEEAGVEHTIFPVNIGKGQQFDPHFLSFSPNNRIPAIRDLDPPGGGEPITVFESGAILFYLARKYEKFIPTDPRGTMEVVQWLMWQMGGLGPMAGQNHHFNIYAPEKVPYAINRYVNETARLYGVLDKRLADRDYVAGDYSIADMAIYPWIVPHENQKQNLDDFPNVKRWFAAVQARPAVAKVYSEKDALYPAGEPQTEEEKAKLFGLKK</sequence>
<dbReference type="PANTHER" id="PTHR44051:SF19">
    <property type="entry name" value="DISULFIDE-BOND OXIDOREDUCTASE YFCG"/>
    <property type="match status" value="1"/>
</dbReference>
<dbReference type="InterPro" id="IPR036282">
    <property type="entry name" value="Glutathione-S-Trfase_C_sf"/>
</dbReference>
<dbReference type="RefSeq" id="WP_129404613.1">
    <property type="nucleotide sequence ID" value="NZ_SBKP01000010.1"/>
</dbReference>
<dbReference type="Gene3D" id="3.40.30.10">
    <property type="entry name" value="Glutaredoxin"/>
    <property type="match status" value="1"/>
</dbReference>
<dbReference type="Gene3D" id="1.20.1050.10">
    <property type="match status" value="1"/>
</dbReference>
<proteinExistence type="inferred from homology"/>
<comment type="similarity">
    <text evidence="1">Belongs to the GST superfamily.</text>
</comment>
<dbReference type="Pfam" id="PF02798">
    <property type="entry name" value="GST_N"/>
    <property type="match status" value="1"/>
</dbReference>
<keyword evidence="5" id="KW-1185">Reference proteome</keyword>
<dbReference type="OrthoDB" id="9803562at2"/>
<dbReference type="SUPFAM" id="SSF47616">
    <property type="entry name" value="GST C-terminal domain-like"/>
    <property type="match status" value="1"/>
</dbReference>
<dbReference type="InterPro" id="IPR036249">
    <property type="entry name" value="Thioredoxin-like_sf"/>
</dbReference>
<feature type="domain" description="GST C-terminal" evidence="3">
    <location>
        <begin position="90"/>
        <end position="218"/>
    </location>
</feature>
<gene>
    <name evidence="4" type="ORF">EQG66_10900</name>
</gene>
<comment type="caution">
    <text evidence="4">The sequence shown here is derived from an EMBL/GenBank/DDBJ whole genome shotgun (WGS) entry which is preliminary data.</text>
</comment>
<name>A0A4Q1KFP5_9SPHN</name>
<dbReference type="SUPFAM" id="SSF52833">
    <property type="entry name" value="Thioredoxin-like"/>
    <property type="match status" value="1"/>
</dbReference>
<dbReference type="InterPro" id="IPR004045">
    <property type="entry name" value="Glutathione_S-Trfase_N"/>
</dbReference>
<dbReference type="Pfam" id="PF00043">
    <property type="entry name" value="GST_C"/>
    <property type="match status" value="1"/>
</dbReference>
<dbReference type="InterPro" id="IPR004046">
    <property type="entry name" value="GST_C"/>
</dbReference>
<evidence type="ECO:0000313" key="5">
    <source>
        <dbReference type="Proteomes" id="UP000290958"/>
    </source>
</evidence>
<dbReference type="CDD" id="cd03048">
    <property type="entry name" value="GST_N_Ure2p_like"/>
    <property type="match status" value="1"/>
</dbReference>
<dbReference type="PROSITE" id="PS50404">
    <property type="entry name" value="GST_NTER"/>
    <property type="match status" value="1"/>
</dbReference>
<dbReference type="PANTHER" id="PTHR44051">
    <property type="entry name" value="GLUTATHIONE S-TRANSFERASE-RELATED"/>
    <property type="match status" value="1"/>
</dbReference>
<dbReference type="InterPro" id="IPR010987">
    <property type="entry name" value="Glutathione-S-Trfase_C-like"/>
</dbReference>
<evidence type="ECO:0000259" key="3">
    <source>
        <dbReference type="PROSITE" id="PS50405"/>
    </source>
</evidence>
<evidence type="ECO:0000313" key="4">
    <source>
        <dbReference type="EMBL" id="RXR28252.1"/>
    </source>
</evidence>
<dbReference type="SFLD" id="SFLDG00358">
    <property type="entry name" value="Main_(cytGST)"/>
    <property type="match status" value="1"/>
</dbReference>
<dbReference type="InterPro" id="IPR040079">
    <property type="entry name" value="Glutathione_S-Trfase"/>
</dbReference>
<evidence type="ECO:0000256" key="1">
    <source>
        <dbReference type="RuleBase" id="RU003494"/>
    </source>
</evidence>
<dbReference type="PROSITE" id="PS50405">
    <property type="entry name" value="GST_CTER"/>
    <property type="match status" value="1"/>
</dbReference>
<organism evidence="4 5">
    <name type="scientific">Sphingobium fluviale</name>
    <dbReference type="NCBI Taxonomy" id="2506423"/>
    <lineage>
        <taxon>Bacteria</taxon>
        <taxon>Pseudomonadati</taxon>
        <taxon>Pseudomonadota</taxon>
        <taxon>Alphaproteobacteria</taxon>
        <taxon>Sphingomonadales</taxon>
        <taxon>Sphingomonadaceae</taxon>
        <taxon>Sphingobium</taxon>
    </lineage>
</organism>
<reference evidence="5" key="1">
    <citation type="submission" date="2019-01" db="EMBL/GenBank/DDBJ databases">
        <title>Cytophagaceae bacterium strain CAR-16.</title>
        <authorList>
            <person name="Chen W.-M."/>
        </authorList>
    </citation>
    <scope>NUCLEOTIDE SEQUENCE [LARGE SCALE GENOMIC DNA]</scope>
    <source>
        <strain evidence="5">CHR27</strain>
    </source>
</reference>
<protein>
    <submittedName>
        <fullName evidence="4">Thiol:disulfide oxidoreductase</fullName>
    </submittedName>
</protein>
<dbReference type="EMBL" id="SBKP01000010">
    <property type="protein sequence ID" value="RXR28252.1"/>
    <property type="molecule type" value="Genomic_DNA"/>
</dbReference>
<dbReference type="CDD" id="cd10291">
    <property type="entry name" value="GST_C_YfcG_like"/>
    <property type="match status" value="1"/>
</dbReference>
<dbReference type="AlphaFoldDB" id="A0A4Q1KFP5"/>
<dbReference type="SFLD" id="SFLDS00019">
    <property type="entry name" value="Glutathione_Transferase_(cytos"/>
    <property type="match status" value="1"/>
</dbReference>
<dbReference type="Proteomes" id="UP000290958">
    <property type="component" value="Unassembled WGS sequence"/>
</dbReference>
<accession>A0A4Q1KFP5</accession>